<dbReference type="OrthoDB" id="2992173at2759"/>
<accession>C7ZGC8</accession>
<name>C7ZGC8_FUSV7</name>
<protein>
    <submittedName>
        <fullName evidence="1">Uncharacterized protein</fullName>
    </submittedName>
</protein>
<dbReference type="GeneID" id="9669845"/>
<dbReference type="KEGG" id="nhe:NECHADRAFT_81000"/>
<organism evidence="1 2">
    <name type="scientific">Fusarium vanettenii (strain ATCC MYA-4622 / CBS 123669 / FGSC 9596 / NRRL 45880 / 77-13-4)</name>
    <name type="common">Fusarium solani subsp. pisi</name>
    <dbReference type="NCBI Taxonomy" id="660122"/>
    <lineage>
        <taxon>Eukaryota</taxon>
        <taxon>Fungi</taxon>
        <taxon>Dikarya</taxon>
        <taxon>Ascomycota</taxon>
        <taxon>Pezizomycotina</taxon>
        <taxon>Sordariomycetes</taxon>
        <taxon>Hypocreomycetidae</taxon>
        <taxon>Hypocreales</taxon>
        <taxon>Nectriaceae</taxon>
        <taxon>Fusarium</taxon>
        <taxon>Fusarium solani species complex</taxon>
        <taxon>Fusarium vanettenii</taxon>
    </lineage>
</organism>
<dbReference type="Proteomes" id="UP000005206">
    <property type="component" value="Chromosome 6"/>
</dbReference>
<proteinExistence type="predicted"/>
<dbReference type="RefSeq" id="XP_003042515.1">
    <property type="nucleotide sequence ID" value="XM_003042469.1"/>
</dbReference>
<keyword evidence="2" id="KW-1185">Reference proteome</keyword>
<dbReference type="VEuPathDB" id="FungiDB:NECHADRAFT_81000"/>
<dbReference type="AlphaFoldDB" id="C7ZGC8"/>
<evidence type="ECO:0000313" key="1">
    <source>
        <dbReference type="EMBL" id="EEU36802.1"/>
    </source>
</evidence>
<dbReference type="HOGENOM" id="CLU_1428363_0_0_1"/>
<sequence>MYDVRWDLNHVPDNVQAGQYAQLLSGQQPVAIRTAPMDALMADAGAYGKCDKNKEALKRLEAILLSRDDGVESHTQALDLMYNWNFARFDGGDQYHAAAGWDKARRRLKAKRLAVSSNWWVAVTRARKDAGISPELDRWVEKIWTLTKTVKDLYQIIRASLAMIFSIWTKSMTLNAVSIPHLHDIDTQLFLSEECARAGRSTTF</sequence>
<dbReference type="EMBL" id="GG698925">
    <property type="protein sequence ID" value="EEU36802.1"/>
    <property type="molecule type" value="Genomic_DNA"/>
</dbReference>
<reference evidence="1 2" key="1">
    <citation type="journal article" date="2009" name="PLoS Genet.">
        <title>The genome of Nectria haematococca: contribution of supernumerary chromosomes to gene expansion.</title>
        <authorList>
            <person name="Coleman J.J."/>
            <person name="Rounsley S.D."/>
            <person name="Rodriguez-Carres M."/>
            <person name="Kuo A."/>
            <person name="Wasmann C.C."/>
            <person name="Grimwood J."/>
            <person name="Schmutz J."/>
            <person name="Taga M."/>
            <person name="White G.J."/>
            <person name="Zhou S."/>
            <person name="Schwartz D.C."/>
            <person name="Freitag M."/>
            <person name="Ma L.J."/>
            <person name="Danchin E.G."/>
            <person name="Henrissat B."/>
            <person name="Coutinho P.M."/>
            <person name="Nelson D.R."/>
            <person name="Straney D."/>
            <person name="Napoli C.A."/>
            <person name="Barker B.M."/>
            <person name="Gribskov M."/>
            <person name="Rep M."/>
            <person name="Kroken S."/>
            <person name="Molnar I."/>
            <person name="Rensing C."/>
            <person name="Kennell J.C."/>
            <person name="Zamora J."/>
            <person name="Farman M.L."/>
            <person name="Selker E.U."/>
            <person name="Salamov A."/>
            <person name="Shapiro H."/>
            <person name="Pangilinan J."/>
            <person name="Lindquist E."/>
            <person name="Lamers C."/>
            <person name="Grigoriev I.V."/>
            <person name="Geiser D.M."/>
            <person name="Covert S.F."/>
            <person name="Temporini E."/>
            <person name="Vanetten H.D."/>
        </authorList>
    </citation>
    <scope>NUCLEOTIDE SEQUENCE [LARGE SCALE GENOMIC DNA]</scope>
    <source>
        <strain evidence="2">ATCC MYA-4622 / CBS 123669 / FGSC 9596 / NRRL 45880 / 77-13-4</strain>
    </source>
</reference>
<dbReference type="InParanoid" id="C7ZGC8"/>
<evidence type="ECO:0000313" key="2">
    <source>
        <dbReference type="Proteomes" id="UP000005206"/>
    </source>
</evidence>
<gene>
    <name evidence="1" type="ORF">NECHADRAFT_81000</name>
</gene>